<evidence type="ECO:0000256" key="1">
    <source>
        <dbReference type="ARBA" id="ARBA00038158"/>
    </source>
</evidence>
<dbReference type="Proteomes" id="UP001175000">
    <property type="component" value="Unassembled WGS sequence"/>
</dbReference>
<dbReference type="PANTHER" id="PTHR43591">
    <property type="entry name" value="METHYLTRANSFERASE"/>
    <property type="match status" value="1"/>
</dbReference>
<dbReference type="GO" id="GO:0008168">
    <property type="term" value="F:methyltransferase activity"/>
    <property type="evidence" value="ECO:0007669"/>
    <property type="project" value="UniProtKB-KW"/>
</dbReference>
<evidence type="ECO:0000313" key="3">
    <source>
        <dbReference type="Proteomes" id="UP001175000"/>
    </source>
</evidence>
<comment type="similarity">
    <text evidence="1">Belongs to the methyltransferase superfamily. LaeA methyltransferase family.</text>
</comment>
<comment type="caution">
    <text evidence="2">The sequence shown here is derived from an EMBL/GenBank/DDBJ whole genome shotgun (WGS) entry which is preliminary data.</text>
</comment>
<dbReference type="Pfam" id="PF13489">
    <property type="entry name" value="Methyltransf_23"/>
    <property type="match status" value="1"/>
</dbReference>
<gene>
    <name evidence="2" type="ORF">B0T14DRAFT_513861</name>
</gene>
<reference evidence="2" key="1">
    <citation type="submission" date="2023-06" db="EMBL/GenBank/DDBJ databases">
        <title>Genome-scale phylogeny and comparative genomics of the fungal order Sordariales.</title>
        <authorList>
            <consortium name="Lawrence Berkeley National Laboratory"/>
            <person name="Hensen N."/>
            <person name="Bonometti L."/>
            <person name="Westerberg I."/>
            <person name="Brannstrom I.O."/>
            <person name="Guillou S."/>
            <person name="Cros-Aarteil S."/>
            <person name="Calhoun S."/>
            <person name="Haridas S."/>
            <person name="Kuo A."/>
            <person name="Mondo S."/>
            <person name="Pangilinan J."/>
            <person name="Riley R."/>
            <person name="Labutti K."/>
            <person name="Andreopoulos B."/>
            <person name="Lipzen A."/>
            <person name="Chen C."/>
            <person name="Yanf M."/>
            <person name="Daum C."/>
            <person name="Ng V."/>
            <person name="Clum A."/>
            <person name="Steindorff A."/>
            <person name="Ohm R."/>
            <person name="Martin F."/>
            <person name="Silar P."/>
            <person name="Natvig D."/>
            <person name="Lalanne C."/>
            <person name="Gautier V."/>
            <person name="Ament-Velasquez S.L."/>
            <person name="Kruys A."/>
            <person name="Hutchinson M.I."/>
            <person name="Powell A.J."/>
            <person name="Barry K."/>
            <person name="Miller A.N."/>
            <person name="Grigoriev I.V."/>
            <person name="Debuchy R."/>
            <person name="Gladieux P."/>
            <person name="Thoren M.H."/>
            <person name="Johannesson H."/>
        </authorList>
    </citation>
    <scope>NUCLEOTIDE SEQUENCE</scope>
    <source>
        <strain evidence="2">CBS 606.72</strain>
    </source>
</reference>
<proteinExistence type="inferred from homology"/>
<dbReference type="GO" id="GO:0032259">
    <property type="term" value="P:methylation"/>
    <property type="evidence" value="ECO:0007669"/>
    <property type="project" value="UniProtKB-KW"/>
</dbReference>
<dbReference type="CDD" id="cd02440">
    <property type="entry name" value="AdoMet_MTases"/>
    <property type="match status" value="1"/>
</dbReference>
<dbReference type="InterPro" id="IPR029063">
    <property type="entry name" value="SAM-dependent_MTases_sf"/>
</dbReference>
<dbReference type="EMBL" id="JAULSU010000003">
    <property type="protein sequence ID" value="KAK0622432.1"/>
    <property type="molecule type" value="Genomic_DNA"/>
</dbReference>
<dbReference type="SUPFAM" id="SSF53335">
    <property type="entry name" value="S-adenosyl-L-methionine-dependent methyltransferases"/>
    <property type="match status" value="1"/>
</dbReference>
<keyword evidence="2" id="KW-0489">Methyltransferase</keyword>
<keyword evidence="2" id="KW-0808">Transferase</keyword>
<dbReference type="PANTHER" id="PTHR43591:SF105">
    <property type="entry name" value="METHYLTRANSFERASE DOMAIN-CONTAINING PROTEIN-RELATED"/>
    <property type="match status" value="1"/>
</dbReference>
<keyword evidence="3" id="KW-1185">Reference proteome</keyword>
<dbReference type="AlphaFoldDB" id="A0AA40C2C2"/>
<dbReference type="Gene3D" id="3.40.50.150">
    <property type="entry name" value="Vaccinia Virus protein VP39"/>
    <property type="match status" value="1"/>
</dbReference>
<name>A0AA40C2C2_9PEZI</name>
<accession>A0AA40C2C2</accession>
<protein>
    <submittedName>
        <fullName evidence="2">S-adenosyl-L-methionine-dependent methyltransferase</fullName>
    </submittedName>
</protein>
<sequence length="306" mass="34625">MSTLTPLDDLTTPILWYREENGRSVHRHEYGYHFLSDNGDHRRLDVQHHLWYLTLDGNLSLAPLSDNVDSVRRVLDLGTGTGLWATDFAEEHSASEVTAVDLKPTVPRFNPSNVTFSTFNYESEWSFPHKFNYIHSRMANSSVADWPSYIRKAYEALAPNGHLELQEFHLATTSSPQDTSSPLLRTTPLISTSASQSGRPLVDLSALPSLLVSAGFKDVTIAYEGRWPSNHRWPHDDKEKELGRWNYVNFVSGVGGFLAWFLPKLGWKAEEIERLVEEVKGDVGDGGRKAFWPVIVIYGRKPRDGE</sequence>
<organism evidence="2 3">
    <name type="scientific">Immersiella caudata</name>
    <dbReference type="NCBI Taxonomy" id="314043"/>
    <lineage>
        <taxon>Eukaryota</taxon>
        <taxon>Fungi</taxon>
        <taxon>Dikarya</taxon>
        <taxon>Ascomycota</taxon>
        <taxon>Pezizomycotina</taxon>
        <taxon>Sordariomycetes</taxon>
        <taxon>Sordariomycetidae</taxon>
        <taxon>Sordariales</taxon>
        <taxon>Lasiosphaeriaceae</taxon>
        <taxon>Immersiella</taxon>
    </lineage>
</organism>
<evidence type="ECO:0000313" key="2">
    <source>
        <dbReference type="EMBL" id="KAK0622432.1"/>
    </source>
</evidence>